<protein>
    <submittedName>
        <fullName evidence="2">Uncharacterized protein</fullName>
    </submittedName>
</protein>
<proteinExistence type="predicted"/>
<reference evidence="2" key="1">
    <citation type="submission" date="2021-01" db="EMBL/GenBank/DDBJ databases">
        <title>KCTC 19127 draft genome.</title>
        <authorList>
            <person name="An D."/>
        </authorList>
    </citation>
    <scope>NUCLEOTIDE SEQUENCE</scope>
    <source>
        <strain evidence="2">KCTC 19127</strain>
    </source>
</reference>
<evidence type="ECO:0000256" key="1">
    <source>
        <dbReference type="SAM" id="Phobius"/>
    </source>
</evidence>
<keyword evidence="1" id="KW-0812">Transmembrane</keyword>
<name>A0A938YS82_9ACTN</name>
<sequence>MKSRNTVIRSMHDVGLAAWFGGSLMGAVGLNGGANSVDDATQRPVVASAGWARWAPVNAAAIGIHAIGGVGLILANKGRIAEQKGAGSNTAVKAALTGVALAATAWSGLQGAKVGKAGAFPTEGSVVPSAATPADVASAQKQLRIAQWVIPAATGVLIVLGAQQGEQQKPAQLLAGLLKG</sequence>
<gene>
    <name evidence="2" type="ORF">JL107_15865</name>
</gene>
<dbReference type="RefSeq" id="WP_205258048.1">
    <property type="nucleotide sequence ID" value="NZ_BAAAPV010000002.1"/>
</dbReference>
<comment type="caution">
    <text evidence="2">The sequence shown here is derived from an EMBL/GenBank/DDBJ whole genome shotgun (WGS) entry which is preliminary data.</text>
</comment>
<keyword evidence="1" id="KW-0472">Membrane</keyword>
<accession>A0A938YS82</accession>
<keyword evidence="1" id="KW-1133">Transmembrane helix</keyword>
<evidence type="ECO:0000313" key="2">
    <source>
        <dbReference type="EMBL" id="MBM9477925.1"/>
    </source>
</evidence>
<dbReference type="Proteomes" id="UP000663801">
    <property type="component" value="Unassembled WGS sequence"/>
</dbReference>
<keyword evidence="3" id="KW-1185">Reference proteome</keyword>
<dbReference type="EMBL" id="JAERWL010000014">
    <property type="protein sequence ID" value="MBM9477925.1"/>
    <property type="molecule type" value="Genomic_DNA"/>
</dbReference>
<evidence type="ECO:0000313" key="3">
    <source>
        <dbReference type="Proteomes" id="UP000663801"/>
    </source>
</evidence>
<dbReference type="AlphaFoldDB" id="A0A938YS82"/>
<organism evidence="2 3">
    <name type="scientific">Nakamurella flavida</name>
    <dbReference type="NCBI Taxonomy" id="363630"/>
    <lineage>
        <taxon>Bacteria</taxon>
        <taxon>Bacillati</taxon>
        <taxon>Actinomycetota</taxon>
        <taxon>Actinomycetes</taxon>
        <taxon>Nakamurellales</taxon>
        <taxon>Nakamurellaceae</taxon>
        <taxon>Nakamurella</taxon>
    </lineage>
</organism>
<feature type="transmembrane region" description="Helical" evidence="1">
    <location>
        <begin position="52"/>
        <end position="75"/>
    </location>
</feature>